<reference evidence="6" key="1">
    <citation type="submission" date="2016-10" db="EMBL/GenBank/DDBJ databases">
        <title>Sequence of Gallionella enrichment culture.</title>
        <authorList>
            <person name="Poehlein A."/>
            <person name="Muehling M."/>
            <person name="Daniel R."/>
        </authorList>
    </citation>
    <scope>NUCLEOTIDE SEQUENCE</scope>
</reference>
<keyword evidence="3" id="KW-0238">DNA-binding</keyword>
<protein>
    <submittedName>
        <fullName evidence="6">Glycine cleavage system transcriptional activator</fullName>
    </submittedName>
</protein>
<gene>
    <name evidence="6" type="primary">gcvA_9</name>
    <name evidence="6" type="ORF">GALL_351970</name>
</gene>
<dbReference type="InterPro" id="IPR000847">
    <property type="entry name" value="LysR_HTH_N"/>
</dbReference>
<evidence type="ECO:0000256" key="2">
    <source>
        <dbReference type="ARBA" id="ARBA00023015"/>
    </source>
</evidence>
<dbReference type="InterPro" id="IPR036388">
    <property type="entry name" value="WH-like_DNA-bd_sf"/>
</dbReference>
<comment type="similarity">
    <text evidence="1">Belongs to the LysR transcriptional regulatory family.</text>
</comment>
<dbReference type="InterPro" id="IPR036390">
    <property type="entry name" value="WH_DNA-bd_sf"/>
</dbReference>
<feature type="domain" description="HTH lysR-type" evidence="5">
    <location>
        <begin position="4"/>
        <end position="61"/>
    </location>
</feature>
<dbReference type="InterPro" id="IPR005119">
    <property type="entry name" value="LysR_subst-bd"/>
</dbReference>
<evidence type="ECO:0000313" key="6">
    <source>
        <dbReference type="EMBL" id="OIQ83009.1"/>
    </source>
</evidence>
<dbReference type="InterPro" id="IPR058163">
    <property type="entry name" value="LysR-type_TF_proteobact-type"/>
</dbReference>
<proteinExistence type="inferred from homology"/>
<dbReference type="SUPFAM" id="SSF53850">
    <property type="entry name" value="Periplasmic binding protein-like II"/>
    <property type="match status" value="1"/>
</dbReference>
<evidence type="ECO:0000256" key="3">
    <source>
        <dbReference type="ARBA" id="ARBA00023125"/>
    </source>
</evidence>
<comment type="caution">
    <text evidence="6">The sequence shown here is derived from an EMBL/GenBank/DDBJ whole genome shotgun (WGS) entry which is preliminary data.</text>
</comment>
<dbReference type="GO" id="GO:0006351">
    <property type="term" value="P:DNA-templated transcription"/>
    <property type="evidence" value="ECO:0007669"/>
    <property type="project" value="TreeGrafter"/>
</dbReference>
<dbReference type="Gene3D" id="3.40.190.10">
    <property type="entry name" value="Periplasmic binding protein-like II"/>
    <property type="match status" value="2"/>
</dbReference>
<dbReference type="SUPFAM" id="SSF46785">
    <property type="entry name" value="Winged helix' DNA-binding domain"/>
    <property type="match status" value="1"/>
</dbReference>
<evidence type="ECO:0000259" key="5">
    <source>
        <dbReference type="PROSITE" id="PS50931"/>
    </source>
</evidence>
<sequence>MRLPSLHALNCFAAAARHGSFTRAAQELALTQGAVSRQVAALEAQLGVALFRRTRHGMALTAAGAQYAARVAHSLDALARDTVDLVGRQGRGQRLQLAAVPTFATRWLIPRLPALQREQPRLQIDIEVRTRPFVLADSGFDAALFAGTPQQLRRWAGARAQLLLHEQVLPVCSPTLLAGGAELSPEQLAALPLLQQSTRPDAWAQWFAAQGVAAPAAAAGPRYELFSLQAAAAVHGLGVALLPTLLIGDELACGSLVVACARPLHGQRAYYLVRPDDVDDAVLDAFADWLQRAAAT</sequence>
<name>A0A1J5QHJ4_9ZZZZ</name>
<dbReference type="Gene3D" id="1.10.10.10">
    <property type="entry name" value="Winged helix-like DNA-binding domain superfamily/Winged helix DNA-binding domain"/>
    <property type="match status" value="1"/>
</dbReference>
<dbReference type="PANTHER" id="PTHR30537:SF26">
    <property type="entry name" value="GLYCINE CLEAVAGE SYSTEM TRANSCRIPTIONAL ACTIVATOR"/>
    <property type="match status" value="1"/>
</dbReference>
<dbReference type="AlphaFoldDB" id="A0A1J5QHJ4"/>
<dbReference type="PROSITE" id="PS50931">
    <property type="entry name" value="HTH_LYSR"/>
    <property type="match status" value="1"/>
</dbReference>
<dbReference type="PANTHER" id="PTHR30537">
    <property type="entry name" value="HTH-TYPE TRANSCRIPTIONAL REGULATOR"/>
    <property type="match status" value="1"/>
</dbReference>
<keyword evidence="2" id="KW-0805">Transcription regulation</keyword>
<accession>A0A1J5QHJ4</accession>
<dbReference type="FunFam" id="1.10.10.10:FF:000001">
    <property type="entry name" value="LysR family transcriptional regulator"/>
    <property type="match status" value="1"/>
</dbReference>
<dbReference type="GO" id="GO:0003700">
    <property type="term" value="F:DNA-binding transcription factor activity"/>
    <property type="evidence" value="ECO:0007669"/>
    <property type="project" value="InterPro"/>
</dbReference>
<keyword evidence="4" id="KW-0804">Transcription</keyword>
<organism evidence="6">
    <name type="scientific">mine drainage metagenome</name>
    <dbReference type="NCBI Taxonomy" id="410659"/>
    <lineage>
        <taxon>unclassified sequences</taxon>
        <taxon>metagenomes</taxon>
        <taxon>ecological metagenomes</taxon>
    </lineage>
</organism>
<evidence type="ECO:0000256" key="4">
    <source>
        <dbReference type="ARBA" id="ARBA00023163"/>
    </source>
</evidence>
<dbReference type="Pfam" id="PF00126">
    <property type="entry name" value="HTH_1"/>
    <property type="match status" value="1"/>
</dbReference>
<evidence type="ECO:0000256" key="1">
    <source>
        <dbReference type="ARBA" id="ARBA00009437"/>
    </source>
</evidence>
<dbReference type="Pfam" id="PF03466">
    <property type="entry name" value="LysR_substrate"/>
    <property type="match status" value="1"/>
</dbReference>
<dbReference type="GO" id="GO:0043565">
    <property type="term" value="F:sequence-specific DNA binding"/>
    <property type="evidence" value="ECO:0007669"/>
    <property type="project" value="TreeGrafter"/>
</dbReference>
<dbReference type="PRINTS" id="PR00039">
    <property type="entry name" value="HTHLYSR"/>
</dbReference>
<dbReference type="FunFam" id="3.40.190.10:FF:000017">
    <property type="entry name" value="Glycine cleavage system transcriptional activator"/>
    <property type="match status" value="1"/>
</dbReference>
<dbReference type="EMBL" id="MLJW01000745">
    <property type="protein sequence ID" value="OIQ83009.1"/>
    <property type="molecule type" value="Genomic_DNA"/>
</dbReference>